<dbReference type="InterPro" id="IPR051830">
    <property type="entry name" value="NOTCH_homolog"/>
</dbReference>
<name>A0AAV4XGV5_CAEEX</name>
<dbReference type="EMBL" id="BPLR01000364">
    <property type="protein sequence ID" value="GIY94196.1"/>
    <property type="molecule type" value="Genomic_DNA"/>
</dbReference>
<feature type="disulfide bond" evidence="1">
    <location>
        <begin position="157"/>
        <end position="166"/>
    </location>
</feature>
<feature type="non-terminal residue" evidence="3">
    <location>
        <position position="173"/>
    </location>
</feature>
<dbReference type="PROSITE" id="PS01186">
    <property type="entry name" value="EGF_2"/>
    <property type="match status" value="2"/>
</dbReference>
<comment type="caution">
    <text evidence="3">The sequence shown here is derived from an EMBL/GenBank/DDBJ whole genome shotgun (WGS) entry which is preliminary data.</text>
</comment>
<accession>A0AAV4XGV5</accession>
<dbReference type="AlphaFoldDB" id="A0AAV4XGV5"/>
<dbReference type="PROSITE" id="PS50026">
    <property type="entry name" value="EGF_3"/>
    <property type="match status" value="3"/>
</dbReference>
<keyword evidence="1" id="KW-0245">EGF-like domain</keyword>
<keyword evidence="1" id="KW-1015">Disulfide bond</keyword>
<evidence type="ECO:0000259" key="2">
    <source>
        <dbReference type="PROSITE" id="PS50026"/>
    </source>
</evidence>
<sequence length="173" mass="18789">MEKEVCKCPPEYDVLDGKCKACNCGAGSNCTFTCSGWLCWYPTKECICKEGYKEISGTCVGPCSTNPCKNEGTCRVEGKSFKCDCKRPFKGNTCEEGPCSTNPCKNLGTCKVDGQSFKCDCKPPFKGHTCEEGPCSTNPCKNEGTCRVEGKSFKCECKRPFKGNTCEEGPCST</sequence>
<dbReference type="InterPro" id="IPR000742">
    <property type="entry name" value="EGF"/>
</dbReference>
<dbReference type="PROSITE" id="PS00022">
    <property type="entry name" value="EGF_1"/>
    <property type="match status" value="2"/>
</dbReference>
<dbReference type="SMART" id="SM00181">
    <property type="entry name" value="EGF"/>
    <property type="match status" value="4"/>
</dbReference>
<evidence type="ECO:0000313" key="4">
    <source>
        <dbReference type="Proteomes" id="UP001054945"/>
    </source>
</evidence>
<comment type="caution">
    <text evidence="1">Lacks conserved residue(s) required for the propagation of feature annotation.</text>
</comment>
<dbReference type="Proteomes" id="UP001054945">
    <property type="component" value="Unassembled WGS sequence"/>
</dbReference>
<dbReference type="PANTHER" id="PTHR24033">
    <property type="entry name" value="EGF-LIKE DOMAIN-CONTAINING PROTEIN"/>
    <property type="match status" value="1"/>
</dbReference>
<reference evidence="3 4" key="1">
    <citation type="submission" date="2021-06" db="EMBL/GenBank/DDBJ databases">
        <title>Caerostris extrusa draft genome.</title>
        <authorList>
            <person name="Kono N."/>
            <person name="Arakawa K."/>
        </authorList>
    </citation>
    <scope>NUCLEOTIDE SEQUENCE [LARGE SCALE GENOMIC DNA]</scope>
</reference>
<dbReference type="Gene3D" id="2.10.25.10">
    <property type="entry name" value="Laminin"/>
    <property type="match status" value="3"/>
</dbReference>
<proteinExistence type="predicted"/>
<feature type="disulfide bond" evidence="1">
    <location>
        <begin position="121"/>
        <end position="130"/>
    </location>
</feature>
<feature type="domain" description="EGF-like" evidence="2">
    <location>
        <begin position="60"/>
        <end position="92"/>
    </location>
</feature>
<dbReference type="Pfam" id="PF00008">
    <property type="entry name" value="EGF"/>
    <property type="match status" value="3"/>
</dbReference>
<gene>
    <name evidence="3" type="primary">FAT1_36</name>
    <name evidence="3" type="ORF">CEXT_672601</name>
</gene>
<evidence type="ECO:0000256" key="1">
    <source>
        <dbReference type="PROSITE-ProRule" id="PRU00076"/>
    </source>
</evidence>
<protein>
    <submittedName>
        <fullName evidence="3">Protocadherin Fat 1</fullName>
    </submittedName>
</protein>
<organism evidence="3 4">
    <name type="scientific">Caerostris extrusa</name>
    <name type="common">Bark spider</name>
    <name type="synonym">Caerostris bankana</name>
    <dbReference type="NCBI Taxonomy" id="172846"/>
    <lineage>
        <taxon>Eukaryota</taxon>
        <taxon>Metazoa</taxon>
        <taxon>Ecdysozoa</taxon>
        <taxon>Arthropoda</taxon>
        <taxon>Chelicerata</taxon>
        <taxon>Arachnida</taxon>
        <taxon>Araneae</taxon>
        <taxon>Araneomorphae</taxon>
        <taxon>Entelegynae</taxon>
        <taxon>Araneoidea</taxon>
        <taxon>Araneidae</taxon>
        <taxon>Caerostris</taxon>
    </lineage>
</organism>
<feature type="domain" description="EGF-like" evidence="2">
    <location>
        <begin position="132"/>
        <end position="167"/>
    </location>
</feature>
<keyword evidence="4" id="KW-1185">Reference proteome</keyword>
<evidence type="ECO:0000313" key="3">
    <source>
        <dbReference type="EMBL" id="GIY94196.1"/>
    </source>
</evidence>
<dbReference type="SUPFAM" id="SSF57196">
    <property type="entry name" value="EGF/Laminin"/>
    <property type="match status" value="3"/>
</dbReference>
<feature type="domain" description="EGF-like" evidence="2">
    <location>
        <begin position="95"/>
        <end position="131"/>
    </location>
</feature>